<organism evidence="1 2">
    <name type="scientific">Durusdinium trenchii</name>
    <dbReference type="NCBI Taxonomy" id="1381693"/>
    <lineage>
        <taxon>Eukaryota</taxon>
        <taxon>Sar</taxon>
        <taxon>Alveolata</taxon>
        <taxon>Dinophyceae</taxon>
        <taxon>Suessiales</taxon>
        <taxon>Symbiodiniaceae</taxon>
        <taxon>Durusdinium</taxon>
    </lineage>
</organism>
<protein>
    <submittedName>
        <fullName evidence="1">Rhomboid-like protease 6</fullName>
    </submittedName>
</protein>
<accession>A0ABP0ILG2</accession>
<evidence type="ECO:0000313" key="2">
    <source>
        <dbReference type="Proteomes" id="UP001642464"/>
    </source>
</evidence>
<reference evidence="1 2" key="1">
    <citation type="submission" date="2024-02" db="EMBL/GenBank/DDBJ databases">
        <authorList>
            <person name="Chen Y."/>
            <person name="Shah S."/>
            <person name="Dougan E. K."/>
            <person name="Thang M."/>
            <person name="Chan C."/>
        </authorList>
    </citation>
    <scope>NUCLEOTIDE SEQUENCE [LARGE SCALE GENOMIC DNA]</scope>
</reference>
<gene>
    <name evidence="1" type="ORF">SCF082_LOCUS7229</name>
</gene>
<comment type="caution">
    <text evidence="1">The sequence shown here is derived from an EMBL/GenBank/DDBJ whole genome shotgun (WGS) entry which is preliminary data.</text>
</comment>
<dbReference type="PANTHER" id="PTHR43731:SF14">
    <property type="entry name" value="PRESENILIN-ASSOCIATED RHOMBOID-LIKE PROTEIN, MITOCHONDRIAL"/>
    <property type="match status" value="1"/>
</dbReference>
<dbReference type="InterPro" id="IPR050925">
    <property type="entry name" value="Rhomboid_protease_S54"/>
</dbReference>
<name>A0ABP0ILG2_9DINO</name>
<sequence length="223" mass="23794">MPSNNAQNVPAVMHKQADRDVPGLAALTALLVGNALAFGCWQTRAKGMSDHFLCSRWHLRHGKWHTLLTSCIFHQRPAHFVFNSFALWTVGLVAAEHLNNAEFLALCTVSGLGSTGSHVLLQKEPVMGASGVVMGLLTASSVLQPERQFSVMPFPMTFSLSQLAASAMLSNVLGLALRRFHPFHRVAWAAHVGGAVAGVGMGCATRTCRGSDASRGKLNGSAH</sequence>
<dbReference type="Pfam" id="PF01694">
    <property type="entry name" value="Rhomboid"/>
    <property type="match status" value="1"/>
</dbReference>
<dbReference type="PANTHER" id="PTHR43731">
    <property type="entry name" value="RHOMBOID PROTEASE"/>
    <property type="match status" value="1"/>
</dbReference>
<keyword evidence="2" id="KW-1185">Reference proteome</keyword>
<dbReference type="EMBL" id="CAXAMM010004025">
    <property type="protein sequence ID" value="CAK9002174.1"/>
    <property type="molecule type" value="Genomic_DNA"/>
</dbReference>
<dbReference type="Proteomes" id="UP001642464">
    <property type="component" value="Unassembled WGS sequence"/>
</dbReference>
<evidence type="ECO:0000313" key="1">
    <source>
        <dbReference type="EMBL" id="CAK9002174.1"/>
    </source>
</evidence>
<dbReference type="InterPro" id="IPR035952">
    <property type="entry name" value="Rhomboid-like_sf"/>
</dbReference>
<proteinExistence type="predicted"/>
<dbReference type="InterPro" id="IPR022764">
    <property type="entry name" value="Peptidase_S54_rhomboid_dom"/>
</dbReference>
<dbReference type="Gene3D" id="1.20.1540.10">
    <property type="entry name" value="Rhomboid-like"/>
    <property type="match status" value="1"/>
</dbReference>
<dbReference type="SUPFAM" id="SSF144091">
    <property type="entry name" value="Rhomboid-like"/>
    <property type="match status" value="1"/>
</dbReference>